<feature type="domain" description="Aminoglycoside phosphotransferase" evidence="1">
    <location>
        <begin position="246"/>
        <end position="293"/>
    </location>
</feature>
<reference evidence="2 3" key="1">
    <citation type="journal article" date="1979" name="Int. J. Syst. Evol. Microbiol.">
        <title>Bacillus globisporus subsp. marinus subsp. nov.</title>
        <authorList>
            <person name="Liu H."/>
        </authorList>
    </citation>
    <scope>NUCLEOTIDE SEQUENCE [LARGE SCALE GENOMIC DNA]</scope>
    <source>
        <strain evidence="2 3">DSM 1297</strain>
    </source>
</reference>
<sequence length="393" mass="46635">MNNKIYKYILIDNSIYINTEQGVIDLFINLYNMKPFSFFGRTTRSEVFNRLPAFIIRGLRVLQFIYEFHKKRLNGSSNRVITSHFFGGVMLELRQGGYKIFNLKKQEVMTVFPKQMPLLEIEERIRTTREAARCSLAPKVIKWSVAERYLTEEYINLKSPLYSFDNREKLCSEVFPILENILLTTEPEVLPFETYTRDKVIHLELLINRLQSTTNETISNVEKVKGFISLLKMRLQEYSRQKEIVLTFSHGDFCEGNILIANQSSRVIDWNTLGSRSFYFDFYHMMFKVGRYENMDQQEIARYREELEAGVELFYTKLRENANFHSLHEVNELNSFAVYRYLFYIELIILKLQFTGFSDDEKITRLMKWIRRIEVFEKVDAESYGQIGKSIAN</sequence>
<dbReference type="Gene3D" id="3.90.1200.10">
    <property type="match status" value="1"/>
</dbReference>
<dbReference type="EMBL" id="JBFMIA010000002">
    <property type="protein sequence ID" value="MEW9501065.1"/>
    <property type="molecule type" value="Genomic_DNA"/>
</dbReference>
<dbReference type="SUPFAM" id="SSF56112">
    <property type="entry name" value="Protein kinase-like (PK-like)"/>
    <property type="match status" value="1"/>
</dbReference>
<dbReference type="RefSeq" id="WP_367778403.1">
    <property type="nucleotide sequence ID" value="NZ_JBFMIA010000002.1"/>
</dbReference>
<evidence type="ECO:0000259" key="1">
    <source>
        <dbReference type="Pfam" id="PF01636"/>
    </source>
</evidence>
<evidence type="ECO:0000313" key="3">
    <source>
        <dbReference type="Proteomes" id="UP001556040"/>
    </source>
</evidence>
<proteinExistence type="predicted"/>
<protein>
    <submittedName>
        <fullName evidence="2">Phosphotransferase</fullName>
    </submittedName>
</protein>
<organism evidence="2 3">
    <name type="scientific">Jeotgalibacillus marinus</name>
    <dbReference type="NCBI Taxonomy" id="86667"/>
    <lineage>
        <taxon>Bacteria</taxon>
        <taxon>Bacillati</taxon>
        <taxon>Bacillota</taxon>
        <taxon>Bacilli</taxon>
        <taxon>Bacillales</taxon>
        <taxon>Caryophanaceae</taxon>
        <taxon>Jeotgalibacillus</taxon>
    </lineage>
</organism>
<gene>
    <name evidence="2" type="ORF">AB1471_04510</name>
</gene>
<keyword evidence="3" id="KW-1185">Reference proteome</keyword>
<accession>A0ABV3Q144</accession>
<dbReference type="Pfam" id="PF01636">
    <property type="entry name" value="APH"/>
    <property type="match status" value="1"/>
</dbReference>
<evidence type="ECO:0000313" key="2">
    <source>
        <dbReference type="EMBL" id="MEW9501065.1"/>
    </source>
</evidence>
<dbReference type="InterPro" id="IPR002575">
    <property type="entry name" value="Aminoglycoside_PTrfase"/>
</dbReference>
<comment type="caution">
    <text evidence="2">The sequence shown here is derived from an EMBL/GenBank/DDBJ whole genome shotgun (WGS) entry which is preliminary data.</text>
</comment>
<name>A0ABV3Q144_9BACL</name>
<dbReference type="Proteomes" id="UP001556040">
    <property type="component" value="Unassembled WGS sequence"/>
</dbReference>
<dbReference type="InterPro" id="IPR011009">
    <property type="entry name" value="Kinase-like_dom_sf"/>
</dbReference>